<evidence type="ECO:0000259" key="1">
    <source>
        <dbReference type="PROSITE" id="PS51186"/>
    </source>
</evidence>
<dbReference type="PROSITE" id="PS51186">
    <property type="entry name" value="GNAT"/>
    <property type="match status" value="1"/>
</dbReference>
<reference evidence="2 3" key="1">
    <citation type="submission" date="2018-03" db="EMBL/GenBank/DDBJ databases">
        <title>Genome sequence of Clostridium liquoris DSM 100320.</title>
        <authorList>
            <person name="Poehlein A."/>
            <person name="Daniel R."/>
        </authorList>
    </citation>
    <scope>NUCLEOTIDE SEQUENCE [LARGE SCALE GENOMIC DNA]</scope>
    <source>
        <strain evidence="2 3">DSM 100320</strain>
    </source>
</reference>
<dbReference type="InterPro" id="IPR000182">
    <property type="entry name" value="GNAT_dom"/>
</dbReference>
<dbReference type="SUPFAM" id="SSF55729">
    <property type="entry name" value="Acyl-CoA N-acyltransferases (Nat)"/>
    <property type="match status" value="1"/>
</dbReference>
<comment type="caution">
    <text evidence="2">The sequence shown here is derived from an EMBL/GenBank/DDBJ whole genome shotgun (WGS) entry which is preliminary data.</text>
</comment>
<gene>
    <name evidence="2" type="ORF">CLLI_21050</name>
</gene>
<dbReference type="RefSeq" id="WP_170063707.1">
    <property type="nucleotide sequence ID" value="NZ_PVXO01000054.1"/>
</dbReference>
<proteinExistence type="predicted"/>
<evidence type="ECO:0000313" key="3">
    <source>
        <dbReference type="Proteomes" id="UP000239706"/>
    </source>
</evidence>
<feature type="domain" description="N-acetyltransferase" evidence="1">
    <location>
        <begin position="2"/>
        <end position="167"/>
    </location>
</feature>
<keyword evidence="2" id="KW-0808">Transferase</keyword>
<dbReference type="EMBL" id="PVXO01000054">
    <property type="protein sequence ID" value="PRR78010.1"/>
    <property type="molecule type" value="Genomic_DNA"/>
</dbReference>
<protein>
    <submittedName>
        <fullName evidence="2">Acetyltransferase (GNAT) family protein</fullName>
    </submittedName>
</protein>
<dbReference type="CDD" id="cd04301">
    <property type="entry name" value="NAT_SF"/>
    <property type="match status" value="1"/>
</dbReference>
<accession>A0A2T0B283</accession>
<dbReference type="GO" id="GO:0016747">
    <property type="term" value="F:acyltransferase activity, transferring groups other than amino-acyl groups"/>
    <property type="evidence" value="ECO:0007669"/>
    <property type="project" value="InterPro"/>
</dbReference>
<dbReference type="InterPro" id="IPR016181">
    <property type="entry name" value="Acyl_CoA_acyltransferase"/>
</dbReference>
<dbReference type="Gene3D" id="3.40.630.30">
    <property type="match status" value="1"/>
</dbReference>
<sequence length="168" mass="19358">MLIIEKAKKEDAKSIHDISRELNISYVKDKDRGVLLRIISEEYIEQNINNFIVARLYGSIAGFLWFNTQYPDELLDDTVLQGNIDNCIYSEQIAVKREYEGLGIGRKLYKFIKENSPDKGILVFVNTAPEGNKASFSFHTSIGFKTVGIFHRKYFCGFEDFTSKLLRL</sequence>
<organism evidence="2 3">
    <name type="scientific">Clostridium liquoris</name>
    <dbReference type="NCBI Taxonomy" id="1289519"/>
    <lineage>
        <taxon>Bacteria</taxon>
        <taxon>Bacillati</taxon>
        <taxon>Bacillota</taxon>
        <taxon>Clostridia</taxon>
        <taxon>Eubacteriales</taxon>
        <taxon>Clostridiaceae</taxon>
        <taxon>Clostridium</taxon>
    </lineage>
</organism>
<dbReference type="Proteomes" id="UP000239706">
    <property type="component" value="Unassembled WGS sequence"/>
</dbReference>
<dbReference type="Pfam" id="PF00583">
    <property type="entry name" value="Acetyltransf_1"/>
    <property type="match status" value="1"/>
</dbReference>
<name>A0A2T0B283_9CLOT</name>
<evidence type="ECO:0000313" key="2">
    <source>
        <dbReference type="EMBL" id="PRR78010.1"/>
    </source>
</evidence>
<dbReference type="AlphaFoldDB" id="A0A2T0B283"/>
<keyword evidence="3" id="KW-1185">Reference proteome</keyword>